<dbReference type="AlphaFoldDB" id="A0A6H0ZQG5"/>
<keyword evidence="2" id="KW-0238">DNA-binding</keyword>
<evidence type="ECO:0000256" key="1">
    <source>
        <dbReference type="SAM" id="MobiDB-lite"/>
    </source>
</evidence>
<evidence type="ECO:0000313" key="2">
    <source>
        <dbReference type="EMBL" id="QIX23092.1"/>
    </source>
</evidence>
<protein>
    <submittedName>
        <fullName evidence="2">AbrB/MazE/SpoVT family DNA-binding domain-containing protein</fullName>
    </submittedName>
</protein>
<feature type="region of interest" description="Disordered" evidence="1">
    <location>
        <begin position="1"/>
        <end position="69"/>
    </location>
</feature>
<feature type="compositionally biased region" description="Acidic residues" evidence="1">
    <location>
        <begin position="1"/>
        <end position="10"/>
    </location>
</feature>
<accession>A0A6H0ZQG5</accession>
<gene>
    <name evidence="2" type="ORF">FOB41_18070</name>
</gene>
<proteinExistence type="predicted"/>
<sequence length="69" mass="7608">MSGFTEDENAADIQKRANGVAKREEDQHAAIRWSGLKAAKTRGLSGDYMEEGREQPASQDRSALDIVFP</sequence>
<name>A0A6H0ZQG5_9HYPH</name>
<dbReference type="EMBL" id="CP050899">
    <property type="protein sequence ID" value="QIX23092.1"/>
    <property type="molecule type" value="Genomic_DNA"/>
</dbReference>
<organism evidence="2 3">
    <name type="scientific">Agrobacterium pusense</name>
    <dbReference type="NCBI Taxonomy" id="648995"/>
    <lineage>
        <taxon>Bacteria</taxon>
        <taxon>Pseudomonadati</taxon>
        <taxon>Pseudomonadota</taxon>
        <taxon>Alphaproteobacteria</taxon>
        <taxon>Hyphomicrobiales</taxon>
        <taxon>Rhizobiaceae</taxon>
        <taxon>Rhizobium/Agrobacterium group</taxon>
        <taxon>Agrobacterium</taxon>
    </lineage>
</organism>
<dbReference type="GO" id="GO:0003677">
    <property type="term" value="F:DNA binding"/>
    <property type="evidence" value="ECO:0007669"/>
    <property type="project" value="UniProtKB-KW"/>
</dbReference>
<evidence type="ECO:0000313" key="3">
    <source>
        <dbReference type="Proteomes" id="UP000500870"/>
    </source>
</evidence>
<dbReference type="Proteomes" id="UP000500870">
    <property type="component" value="Chromosome 3"/>
</dbReference>
<dbReference type="RefSeq" id="WP_136882890.1">
    <property type="nucleotide sequence ID" value="NZ_CP050899.1"/>
</dbReference>
<reference evidence="2 3" key="1">
    <citation type="submission" date="2020-04" db="EMBL/GenBank/DDBJ databases">
        <title>FDA dAtabase for Regulatory Grade micrObial Sequences (FDA-ARGOS): Supporting development and validation of Infectious Disease Dx tests.</title>
        <authorList>
            <person name="Sciortino C."/>
            <person name="Tallon L."/>
            <person name="Sadzewicz L."/>
            <person name="Vavikolanu K."/>
            <person name="Mehta A."/>
            <person name="Aluvathingal J."/>
            <person name="Nadendla S."/>
            <person name="Nandy P."/>
            <person name="Geyer C."/>
            <person name="Yan Y."/>
            <person name="Sichtig H."/>
        </authorList>
    </citation>
    <scope>NUCLEOTIDE SEQUENCE [LARGE SCALE GENOMIC DNA]</scope>
    <source>
        <strain evidence="2 3">FDAARGOS_633</strain>
    </source>
</reference>